<dbReference type="EMBL" id="CP002545">
    <property type="protein sequence ID" value="ADY51470.1"/>
    <property type="molecule type" value="Genomic_DNA"/>
</dbReference>
<reference evidence="2" key="2">
    <citation type="submission" date="2011-02" db="EMBL/GenBank/DDBJ databases">
        <title>The complete genome of Pedobacter saltans DSM 12145.</title>
        <authorList>
            <consortium name="US DOE Joint Genome Institute (JGI-PGF)"/>
            <person name="Lucas S."/>
            <person name="Copeland A."/>
            <person name="Lapidus A."/>
            <person name="Bruce D."/>
            <person name="Goodwin L."/>
            <person name="Pitluck S."/>
            <person name="Kyrpides N."/>
            <person name="Mavromatis K."/>
            <person name="Pagani I."/>
            <person name="Ivanova N."/>
            <person name="Ovchinnikova G."/>
            <person name="Lu M."/>
            <person name="Detter J.C."/>
            <person name="Han C."/>
            <person name="Land M."/>
            <person name="Hauser L."/>
            <person name="Markowitz V."/>
            <person name="Cheng J.-F."/>
            <person name="Hugenholtz P."/>
            <person name="Woyke T."/>
            <person name="Wu D."/>
            <person name="Tindall B."/>
            <person name="Pomrenke H.G."/>
            <person name="Brambilla E."/>
            <person name="Klenk H.-P."/>
            <person name="Eisen J.A."/>
        </authorList>
    </citation>
    <scope>NUCLEOTIDE SEQUENCE [LARGE SCALE GENOMIC DNA]</scope>
    <source>
        <strain evidence="2">ATCC 51119 / DSM 12145 / JCM 21818 / LMG 10337 / NBRC 100064 / NCIMB 13643</strain>
    </source>
</reference>
<proteinExistence type="predicted"/>
<organism evidence="1 2">
    <name type="scientific">Pseudopedobacter saltans (strain ATCC 51119 / DSM 12145 / JCM 21818 / CCUG 39354 / LMG 10337 / NBRC 100064 / NCIMB 13643)</name>
    <name type="common">Pedobacter saltans</name>
    <dbReference type="NCBI Taxonomy" id="762903"/>
    <lineage>
        <taxon>Bacteria</taxon>
        <taxon>Pseudomonadati</taxon>
        <taxon>Bacteroidota</taxon>
        <taxon>Sphingobacteriia</taxon>
        <taxon>Sphingobacteriales</taxon>
        <taxon>Sphingobacteriaceae</taxon>
        <taxon>Pseudopedobacter</taxon>
    </lineage>
</organism>
<dbReference type="KEGG" id="psn:Pedsa_0898"/>
<dbReference type="OrthoDB" id="768241at2"/>
<evidence type="ECO:0000313" key="2">
    <source>
        <dbReference type="Proteomes" id="UP000000310"/>
    </source>
</evidence>
<dbReference type="eggNOG" id="ENOG502ZXRI">
    <property type="taxonomic scope" value="Bacteria"/>
</dbReference>
<dbReference type="RefSeq" id="WP_013631970.1">
    <property type="nucleotide sequence ID" value="NC_015177.1"/>
</dbReference>
<dbReference type="Proteomes" id="UP000000310">
    <property type="component" value="Chromosome"/>
</dbReference>
<accession>F0SA93</accession>
<name>F0SA93_PSESL</name>
<dbReference type="AlphaFoldDB" id="F0SA93"/>
<protein>
    <submittedName>
        <fullName evidence="1">Uncharacterized protein</fullName>
    </submittedName>
</protein>
<dbReference type="HOGENOM" id="CLU_175537_0_0_10"/>
<gene>
    <name evidence="1" type="ordered locus">Pedsa_0898</name>
</gene>
<dbReference type="STRING" id="762903.Pedsa_0898"/>
<reference evidence="1 2" key="1">
    <citation type="journal article" date="2011" name="Stand. Genomic Sci.">
        <title>Complete genome sequence of the gliding, heparinolytic Pedobacter saltans type strain (113).</title>
        <authorList>
            <person name="Liolios K."/>
            <person name="Sikorski J."/>
            <person name="Lu M."/>
            <person name="Nolan M."/>
            <person name="Lapidus A."/>
            <person name="Lucas S."/>
            <person name="Hammon N."/>
            <person name="Deshpande S."/>
            <person name="Cheng J.F."/>
            <person name="Tapia R."/>
            <person name="Han C."/>
            <person name="Goodwin L."/>
            <person name="Pitluck S."/>
            <person name="Huntemann M."/>
            <person name="Ivanova N."/>
            <person name="Pagani I."/>
            <person name="Mavromatis K."/>
            <person name="Ovchinikova G."/>
            <person name="Pati A."/>
            <person name="Chen A."/>
            <person name="Palaniappan K."/>
            <person name="Land M."/>
            <person name="Hauser L."/>
            <person name="Brambilla E.M."/>
            <person name="Kotsyurbenko O."/>
            <person name="Rohde M."/>
            <person name="Tindall B.J."/>
            <person name="Abt B."/>
            <person name="Goker M."/>
            <person name="Detter J.C."/>
            <person name="Woyke T."/>
            <person name="Bristow J."/>
            <person name="Eisen J.A."/>
            <person name="Markowitz V."/>
            <person name="Hugenholtz P."/>
            <person name="Klenk H.P."/>
            <person name="Kyrpides N.C."/>
        </authorList>
    </citation>
    <scope>NUCLEOTIDE SEQUENCE [LARGE SCALE GENOMIC DNA]</scope>
    <source>
        <strain evidence="2">ATCC 51119 / DSM 12145 / JCM 21818 / LMG 10337 / NBRC 100064 / NCIMB 13643</strain>
    </source>
</reference>
<evidence type="ECO:0000313" key="1">
    <source>
        <dbReference type="EMBL" id="ADY51470.1"/>
    </source>
</evidence>
<sequence>MKNFKYRINELLEGLPVRDHGKALKCIPKELNVSSATFNNYRNILIDEPRDIPHEKVMILECIFSVNRGELENFKIQMPDLKTLLMQDDKTCEIETAFDKNF</sequence>
<keyword evidence="2" id="KW-1185">Reference proteome</keyword>